<proteinExistence type="predicted"/>
<comment type="caution">
    <text evidence="2">The sequence shown here is derived from an EMBL/GenBank/DDBJ whole genome shotgun (WGS) entry which is preliminary data.</text>
</comment>
<dbReference type="Proteomes" id="UP000663870">
    <property type="component" value="Unassembled WGS sequence"/>
</dbReference>
<feature type="transmembrane region" description="Helical" evidence="1">
    <location>
        <begin position="80"/>
        <end position="98"/>
    </location>
</feature>
<gene>
    <name evidence="3" type="ORF">JXQ802_LOCUS43135</name>
    <name evidence="2" type="ORF">PYM288_LOCUS18350</name>
</gene>
<feature type="transmembrane region" description="Helical" evidence="1">
    <location>
        <begin position="144"/>
        <end position="169"/>
    </location>
</feature>
<evidence type="ECO:0000256" key="1">
    <source>
        <dbReference type="SAM" id="Phobius"/>
    </source>
</evidence>
<keyword evidence="1" id="KW-0812">Transmembrane</keyword>
<feature type="transmembrane region" description="Helical" evidence="1">
    <location>
        <begin position="190"/>
        <end position="217"/>
    </location>
</feature>
<feature type="transmembrane region" description="Helical" evidence="1">
    <location>
        <begin position="229"/>
        <end position="246"/>
    </location>
</feature>
<keyword evidence="1" id="KW-0472">Membrane</keyword>
<feature type="transmembrane region" description="Helical" evidence="1">
    <location>
        <begin position="119"/>
        <end position="138"/>
    </location>
</feature>
<feature type="transmembrane region" description="Helical" evidence="1">
    <location>
        <begin position="30"/>
        <end position="50"/>
    </location>
</feature>
<evidence type="ECO:0000313" key="2">
    <source>
        <dbReference type="EMBL" id="CAF1074702.1"/>
    </source>
</evidence>
<dbReference type="PANTHER" id="PTHR33802:SF1">
    <property type="entry name" value="XK-RELATED PROTEIN"/>
    <property type="match status" value="1"/>
</dbReference>
<feature type="transmembrane region" description="Helical" evidence="1">
    <location>
        <begin position="290"/>
        <end position="314"/>
    </location>
</feature>
<evidence type="ECO:0000313" key="3">
    <source>
        <dbReference type="EMBL" id="CAF1543743.1"/>
    </source>
</evidence>
<evidence type="ECO:0000313" key="4">
    <source>
        <dbReference type="Proteomes" id="UP000663854"/>
    </source>
</evidence>
<dbReference type="EMBL" id="CAJNOH010000560">
    <property type="protein sequence ID" value="CAF1074702.1"/>
    <property type="molecule type" value="Genomic_DNA"/>
</dbReference>
<keyword evidence="5" id="KW-1185">Reference proteome</keyword>
<feature type="transmembrane region" description="Helical" evidence="1">
    <location>
        <begin position="251"/>
        <end position="270"/>
    </location>
</feature>
<dbReference type="AlphaFoldDB" id="A0A814M577"/>
<dbReference type="Proteomes" id="UP000663854">
    <property type="component" value="Unassembled WGS sequence"/>
</dbReference>
<dbReference type="PANTHER" id="PTHR33802">
    <property type="entry name" value="SI:CH211-161H7.5-RELATED"/>
    <property type="match status" value="1"/>
</dbReference>
<keyword evidence="1" id="KW-1133">Transmembrane helix</keyword>
<dbReference type="EMBL" id="CAJNOL010003047">
    <property type="protein sequence ID" value="CAF1543743.1"/>
    <property type="molecule type" value="Genomic_DNA"/>
</dbReference>
<protein>
    <submittedName>
        <fullName evidence="2">Uncharacterized protein</fullName>
    </submittedName>
</protein>
<evidence type="ECO:0000313" key="5">
    <source>
        <dbReference type="Proteomes" id="UP000663870"/>
    </source>
</evidence>
<reference evidence="2" key="1">
    <citation type="submission" date="2021-02" db="EMBL/GenBank/DDBJ databases">
        <authorList>
            <person name="Nowell W R."/>
        </authorList>
    </citation>
    <scope>NUCLEOTIDE SEQUENCE</scope>
</reference>
<sequence length="324" mass="38139">MIRFSESNIGDLVIEELYPNFYFQHSCWRILLILTAFISLTITCFFNSLATSGSNNLFTQRTEGISENHLTEFSPARWTFSIWGIIYIWQALWLIYAVTRIPRKSNISYLYIVPNTLHFIVFVFFIINMILNIGWLFIWDRGYFGWALFIMFFMFITILIPTIITHILLQPNRSIYFNSKRKLDIWLVRILVHNGLAAYSTWLYLATLLNLTIWFSHMYNKDFPSVTDASTAALVFLFVGMIGYFICENIIFYCSLAYTFSPWFVLLYALSGVQSNNNKRNDIADRNRLYASALLIICCILFIVRLGLFIMRYVRNRIPTIREP</sequence>
<name>A0A814M577_9BILA</name>
<organism evidence="2 4">
    <name type="scientific">Rotaria sordida</name>
    <dbReference type="NCBI Taxonomy" id="392033"/>
    <lineage>
        <taxon>Eukaryota</taxon>
        <taxon>Metazoa</taxon>
        <taxon>Spiralia</taxon>
        <taxon>Gnathifera</taxon>
        <taxon>Rotifera</taxon>
        <taxon>Eurotatoria</taxon>
        <taxon>Bdelloidea</taxon>
        <taxon>Philodinida</taxon>
        <taxon>Philodinidae</taxon>
        <taxon>Rotaria</taxon>
    </lineage>
</organism>
<accession>A0A814M577</accession>